<dbReference type="STRING" id="690850.Desaf_2996"/>
<name>F3Z2G5_DESAF</name>
<evidence type="ECO:0000313" key="2">
    <source>
        <dbReference type="Proteomes" id="UP000007844"/>
    </source>
</evidence>
<reference evidence="1 2" key="1">
    <citation type="journal article" date="2011" name="J. Bacteriol.">
        <title>Genome sequence of the mercury-methylating and pleomorphic Desulfovibrio africanus Strain Walvis Bay.</title>
        <authorList>
            <person name="Brown S.D."/>
            <person name="Wall J.D."/>
            <person name="Kucken A.M."/>
            <person name="Gilmour C.C."/>
            <person name="Podar M."/>
            <person name="Brandt C.C."/>
            <person name="Teshima H."/>
            <person name="Detter J.C."/>
            <person name="Han C.S."/>
            <person name="Land M.L."/>
            <person name="Lucas S."/>
            <person name="Han J."/>
            <person name="Pennacchio L."/>
            <person name="Nolan M."/>
            <person name="Pitluck S."/>
            <person name="Woyke T."/>
            <person name="Goodwin L."/>
            <person name="Palumbo A.V."/>
            <person name="Elias D.A."/>
        </authorList>
    </citation>
    <scope>NUCLEOTIDE SEQUENCE [LARGE SCALE GENOMIC DNA]</scope>
    <source>
        <strain evidence="1 2">Walvis Bay</strain>
    </source>
</reference>
<dbReference type="RefSeq" id="WP_014260950.1">
    <property type="nucleotide sequence ID" value="NC_016629.1"/>
</dbReference>
<gene>
    <name evidence="1" type="ORF">Desaf_2996</name>
</gene>
<keyword evidence="2" id="KW-1185">Reference proteome</keyword>
<dbReference type="KEGG" id="daf:Desaf_2996"/>
<dbReference type="HOGENOM" id="CLU_1092919_0_0_7"/>
<sequence length="254" mass="28095">MLLYFPSMHLEFASDEAPLEVCFLDPGFAEQTGGRSVRPTGLPMDERSAKAFVQESLRFGEQFSNIKDLSYHAVGKQENCFDHTSMAIRSELRARIEGVSTENDFASKARAQSLLLLAYSLEQRVLEVDACQEGVQSGHAKLAMALGFSEDDFEEMREMGLQDALEIPQEPAPLSSAWRNVFEAMLLLTGCADYYTDDPQVLADLEEQGLVGAGYGHGTFKIPGWKVLGLSKADARRPWLNGEISVSYSKKALI</sequence>
<protein>
    <submittedName>
        <fullName evidence="1">Uncharacterized protein</fullName>
    </submittedName>
</protein>
<dbReference type="EMBL" id="CP003221">
    <property type="protein sequence ID" value="EGJ51298.1"/>
    <property type="molecule type" value="Genomic_DNA"/>
</dbReference>
<proteinExistence type="predicted"/>
<organism evidence="1 2">
    <name type="scientific">Desulfocurvibacter africanus subsp. africanus str. Walvis Bay</name>
    <dbReference type="NCBI Taxonomy" id="690850"/>
    <lineage>
        <taxon>Bacteria</taxon>
        <taxon>Pseudomonadati</taxon>
        <taxon>Thermodesulfobacteriota</taxon>
        <taxon>Desulfovibrionia</taxon>
        <taxon>Desulfovibrionales</taxon>
        <taxon>Desulfovibrionaceae</taxon>
        <taxon>Desulfocurvibacter</taxon>
    </lineage>
</organism>
<dbReference type="AlphaFoldDB" id="F3Z2G5"/>
<accession>F3Z2G5</accession>
<dbReference type="Proteomes" id="UP000007844">
    <property type="component" value="Chromosome"/>
</dbReference>
<dbReference type="eggNOG" id="ENOG5034AEI">
    <property type="taxonomic scope" value="Bacteria"/>
</dbReference>
<evidence type="ECO:0000313" key="1">
    <source>
        <dbReference type="EMBL" id="EGJ51298.1"/>
    </source>
</evidence>